<comment type="caution">
    <text evidence="3">The sequence shown here is derived from an EMBL/GenBank/DDBJ whole genome shotgun (WGS) entry which is preliminary data.</text>
</comment>
<keyword evidence="4" id="KW-1185">Reference proteome</keyword>
<dbReference type="InterPro" id="IPR002589">
    <property type="entry name" value="Macro_dom"/>
</dbReference>
<dbReference type="PANTHER" id="PTHR12521:SF0">
    <property type="entry name" value="ADP-RIBOSE GLYCOHYDROLASE OARD1"/>
    <property type="match status" value="1"/>
</dbReference>
<dbReference type="InterPro" id="IPR043472">
    <property type="entry name" value="Macro_dom-like"/>
</dbReference>
<dbReference type="Pfam" id="PF01661">
    <property type="entry name" value="Macro"/>
    <property type="match status" value="1"/>
</dbReference>
<evidence type="ECO:0000313" key="3">
    <source>
        <dbReference type="EMBL" id="OWV34258.1"/>
    </source>
</evidence>
<name>A0A219B915_9SPHN</name>
<comment type="catalytic activity">
    <reaction evidence="1">
        <text>an N-(ADP-alpha-D-ribosyl)-thymidine in DNA + H2O = a thymidine in DNA + ADP-D-ribose</text>
        <dbReference type="Rhea" id="RHEA:71655"/>
        <dbReference type="Rhea" id="RHEA-COMP:13556"/>
        <dbReference type="Rhea" id="RHEA-COMP:18051"/>
        <dbReference type="ChEBI" id="CHEBI:15377"/>
        <dbReference type="ChEBI" id="CHEBI:57967"/>
        <dbReference type="ChEBI" id="CHEBI:137386"/>
        <dbReference type="ChEBI" id="CHEBI:191199"/>
    </reaction>
    <physiologicalReaction direction="left-to-right" evidence="1">
        <dbReference type="Rhea" id="RHEA:71656"/>
    </physiologicalReaction>
</comment>
<dbReference type="PANTHER" id="PTHR12521">
    <property type="entry name" value="PROTEIN C6ORF130"/>
    <property type="match status" value="1"/>
</dbReference>
<dbReference type="Proteomes" id="UP000198462">
    <property type="component" value="Unassembled WGS sequence"/>
</dbReference>
<gene>
    <name evidence="3" type="ORF">B5C34_12850</name>
</gene>
<evidence type="ECO:0000313" key="4">
    <source>
        <dbReference type="Proteomes" id="UP000198462"/>
    </source>
</evidence>
<protein>
    <recommendedName>
        <fullName evidence="2">Macro domain-containing protein</fullName>
    </recommendedName>
</protein>
<organism evidence="3 4">
    <name type="scientific">Pacificimonas flava</name>
    <dbReference type="NCBI Taxonomy" id="1234595"/>
    <lineage>
        <taxon>Bacteria</taxon>
        <taxon>Pseudomonadati</taxon>
        <taxon>Pseudomonadota</taxon>
        <taxon>Alphaproteobacteria</taxon>
        <taxon>Sphingomonadales</taxon>
        <taxon>Sphingosinicellaceae</taxon>
        <taxon>Pacificimonas</taxon>
    </lineage>
</organism>
<dbReference type="Gene3D" id="3.40.220.10">
    <property type="entry name" value="Leucine Aminopeptidase, subunit E, domain 1"/>
    <property type="match status" value="1"/>
</dbReference>
<feature type="domain" description="Macro" evidence="2">
    <location>
        <begin position="1"/>
        <end position="150"/>
    </location>
</feature>
<dbReference type="SUPFAM" id="SSF52949">
    <property type="entry name" value="Macro domain-like"/>
    <property type="match status" value="1"/>
</dbReference>
<proteinExistence type="predicted"/>
<accession>A0A219B915</accession>
<dbReference type="OrthoDB" id="9780211at2"/>
<dbReference type="EMBL" id="NFZT01000001">
    <property type="protein sequence ID" value="OWV34258.1"/>
    <property type="molecule type" value="Genomic_DNA"/>
</dbReference>
<evidence type="ECO:0000259" key="2">
    <source>
        <dbReference type="PROSITE" id="PS51154"/>
    </source>
</evidence>
<sequence>MIVYHRTSILDSNAQTVVNTVNTVGVMGKGLAKSYKNLYPTMFDQYKLFCDDGLIDIGKLWLWKGPIQWVLNFPTKRHWRYPSKLEYIEAGLAKFVESYERLGIREISFPPLGCGNGNLDWEVVQPLMHSYLHKLPIRIYIHDHFVDNGLVEHRARLGERYPRSFHDFVCDLKDVARECASDLKTIGNSTPFSVTADDSENSLTIRANKKRYNVDEYDLHDFWSLLQKGPVRRTIMSGSAFDAAYYLMAMANELKYVRSLQISDDAGEGAIGVELDKSFAKAESVVGRY</sequence>
<dbReference type="PROSITE" id="PS51154">
    <property type="entry name" value="MACRO"/>
    <property type="match status" value="1"/>
</dbReference>
<dbReference type="SMART" id="SM00506">
    <property type="entry name" value="A1pp"/>
    <property type="match status" value="1"/>
</dbReference>
<dbReference type="InterPro" id="IPR050892">
    <property type="entry name" value="ADP-ribose_metab_enzymes"/>
</dbReference>
<dbReference type="GO" id="GO:0140291">
    <property type="term" value="P:peptidyl-glutamate ADP-deribosylation"/>
    <property type="evidence" value="ECO:0007669"/>
    <property type="project" value="TreeGrafter"/>
</dbReference>
<evidence type="ECO:0000256" key="1">
    <source>
        <dbReference type="ARBA" id="ARBA00035885"/>
    </source>
</evidence>
<dbReference type="RefSeq" id="WP_088712960.1">
    <property type="nucleotide sequence ID" value="NZ_NFZT01000001.1"/>
</dbReference>
<reference evidence="4" key="1">
    <citation type="submission" date="2017-05" db="EMBL/GenBank/DDBJ databases">
        <authorList>
            <person name="Lin X."/>
        </authorList>
    </citation>
    <scope>NUCLEOTIDE SEQUENCE [LARGE SCALE GENOMIC DNA]</scope>
    <source>
        <strain evidence="4">JLT2012</strain>
    </source>
</reference>
<dbReference type="AlphaFoldDB" id="A0A219B915"/>